<keyword evidence="3" id="KW-1185">Reference proteome</keyword>
<dbReference type="AlphaFoldDB" id="A0A811NIQ2"/>
<gene>
    <name evidence="2" type="ORF">NCGR_LOCUS17277</name>
</gene>
<organism evidence="2 3">
    <name type="scientific">Miscanthus lutarioriparius</name>
    <dbReference type="NCBI Taxonomy" id="422564"/>
    <lineage>
        <taxon>Eukaryota</taxon>
        <taxon>Viridiplantae</taxon>
        <taxon>Streptophyta</taxon>
        <taxon>Embryophyta</taxon>
        <taxon>Tracheophyta</taxon>
        <taxon>Spermatophyta</taxon>
        <taxon>Magnoliopsida</taxon>
        <taxon>Liliopsida</taxon>
        <taxon>Poales</taxon>
        <taxon>Poaceae</taxon>
        <taxon>PACMAD clade</taxon>
        <taxon>Panicoideae</taxon>
        <taxon>Andropogonodae</taxon>
        <taxon>Andropogoneae</taxon>
        <taxon>Saccharinae</taxon>
        <taxon>Miscanthus</taxon>
    </lineage>
</organism>
<proteinExistence type="predicted"/>
<feature type="chain" id="PRO_5032877937" description="Secreted protein" evidence="1">
    <location>
        <begin position="23"/>
        <end position="123"/>
    </location>
</feature>
<comment type="caution">
    <text evidence="2">The sequence shown here is derived from an EMBL/GenBank/DDBJ whole genome shotgun (WGS) entry which is preliminary data.</text>
</comment>
<keyword evidence="1" id="KW-0732">Signal</keyword>
<dbReference type="Proteomes" id="UP000604825">
    <property type="component" value="Unassembled WGS sequence"/>
</dbReference>
<feature type="signal peptide" evidence="1">
    <location>
        <begin position="1"/>
        <end position="22"/>
    </location>
</feature>
<evidence type="ECO:0008006" key="4">
    <source>
        <dbReference type="Google" id="ProtNLM"/>
    </source>
</evidence>
<name>A0A811NIQ2_9POAL</name>
<evidence type="ECO:0000313" key="3">
    <source>
        <dbReference type="Proteomes" id="UP000604825"/>
    </source>
</evidence>
<protein>
    <recommendedName>
        <fullName evidence="4">Secreted protein</fullName>
    </recommendedName>
</protein>
<dbReference type="EMBL" id="CAJGYO010000004">
    <property type="protein sequence ID" value="CAD6225116.1"/>
    <property type="molecule type" value="Genomic_DNA"/>
</dbReference>
<evidence type="ECO:0000313" key="2">
    <source>
        <dbReference type="EMBL" id="CAD6225116.1"/>
    </source>
</evidence>
<evidence type="ECO:0000256" key="1">
    <source>
        <dbReference type="SAM" id="SignalP"/>
    </source>
</evidence>
<sequence length="123" mass="14227">MVPPLPSCLLYFSVSGLSLMLGSVVRKIPDELVEHYLARSGFHCPDLRLCRLGDKACWKSRRPCHHDQIEREGRRTEEEWEGKEGAIKAKNLSWCHPCCLRHWWLAQNLLQSAVTQSIWKGMI</sequence>
<reference evidence="2" key="1">
    <citation type="submission" date="2020-10" db="EMBL/GenBank/DDBJ databases">
        <authorList>
            <person name="Han B."/>
            <person name="Lu T."/>
            <person name="Zhao Q."/>
            <person name="Huang X."/>
            <person name="Zhao Y."/>
        </authorList>
    </citation>
    <scope>NUCLEOTIDE SEQUENCE</scope>
</reference>
<accession>A0A811NIQ2</accession>